<evidence type="ECO:0000313" key="1">
    <source>
        <dbReference type="EMBL" id="SET45215.1"/>
    </source>
</evidence>
<dbReference type="EMBL" id="FOIJ01000003">
    <property type="protein sequence ID" value="SET45215.1"/>
    <property type="molecule type" value="Genomic_DNA"/>
</dbReference>
<gene>
    <name evidence="1" type="ORF">SAMN05443639_1031</name>
</gene>
<keyword evidence="2" id="KW-1185">Reference proteome</keyword>
<sequence>MGQKKKKKREQGKVKIKPDEVFSAGPLTMARFGRFLHTQTRWDPAAFQRMREKMPEMRQKLTSDMAKQINECSGIVAACDPLPLLFSIFLKNNLADMETYSEPEHEGRESYVEYAQSLIMSVPNHGTQQATEEQAERFETLVKSIVDSCMFFFMFKDMNPNSSFAVHETQFLGMMRHLAIRGSSFLEHDTELIQALFSAHDPFFQRHNLPTTGQFLSICNDINKGVMDAIHAHGKLMSKFKKLHEEFISLTDKSPELSLEEAMSQIRSSPLGVECRSQMQSMRSKGGYPEFEVTLPDPTGFLRDKLSLSVGENSGFLTFKKSPGWPSNDSRIFERPLIQKDGKLYCPNTTLLMRNRAHILEGLIKEIDPEYYKTKYVEVRGKTIEKLTLGHLARLLPGAQIFPNVYYSTTENGLVRRFESDGLILFDDVLFVVEMKAGPFSDAAMRGAEKTLKSDLSHLVGEPYTQATRTLRFIQDHLPARFEREDGTEAVTIKSLEQFRSVYMVNVTLADIGHVSARLNSAKEMGLVDGRTWPWSVFINDLRVISELLESPTEFLLYLERRLALNELPQVSTIDELDYLAMFLNEGLYYRKEELAGLHRFSPVGYTVPIERYYNHLAGRVSSGEKPRLKMSDWYRNLMSEIEATGAPRRFLVSTLLLSLDGTARDEIEGVVQKFVAVTRTEGKEHTFTQVIKEASSLVVLVTSPTGAIDEAKVRQYTNLKRHQTGVSSAVVLVFRASDSKLQRFLVDDAPVQPTAQLEQNLEHFAQRKYGAYLAEHKRPPSRNEQCPCGSGKKFKKCCLGRVAG</sequence>
<dbReference type="AlphaFoldDB" id="A0A1I0EIZ0"/>
<dbReference type="RefSeq" id="WP_177233525.1">
    <property type="nucleotide sequence ID" value="NZ_FOIJ01000003.1"/>
</dbReference>
<name>A0A1I0EIZ0_9BACT</name>
<reference evidence="2" key="1">
    <citation type="submission" date="2016-10" db="EMBL/GenBank/DDBJ databases">
        <authorList>
            <person name="Varghese N."/>
            <person name="Submissions S."/>
        </authorList>
    </citation>
    <scope>NUCLEOTIDE SEQUENCE [LARGE SCALE GENOMIC DNA]</scope>
    <source>
        <strain evidence="2">DSM 16858</strain>
    </source>
</reference>
<dbReference type="Gene3D" id="3.10.450.50">
    <property type="match status" value="1"/>
</dbReference>
<dbReference type="Pfam" id="PF02810">
    <property type="entry name" value="SEC-C"/>
    <property type="match status" value="1"/>
</dbReference>
<evidence type="ECO:0000313" key="2">
    <source>
        <dbReference type="Proteomes" id="UP000199181"/>
    </source>
</evidence>
<dbReference type="SUPFAM" id="SSF103642">
    <property type="entry name" value="Sec-C motif"/>
    <property type="match status" value="1"/>
</dbReference>
<dbReference type="InterPro" id="IPR004027">
    <property type="entry name" value="SEC_C_motif"/>
</dbReference>
<dbReference type="Proteomes" id="UP000199181">
    <property type="component" value="Unassembled WGS sequence"/>
</dbReference>
<accession>A0A1I0EIZ0</accession>
<protein>
    <submittedName>
        <fullName evidence="1">SEC-C motif-containing protein</fullName>
    </submittedName>
</protein>
<proteinExistence type="predicted"/>
<organism evidence="1 2">
    <name type="scientific">Stigmatella erecta</name>
    <dbReference type="NCBI Taxonomy" id="83460"/>
    <lineage>
        <taxon>Bacteria</taxon>
        <taxon>Pseudomonadati</taxon>
        <taxon>Myxococcota</taxon>
        <taxon>Myxococcia</taxon>
        <taxon>Myxococcales</taxon>
        <taxon>Cystobacterineae</taxon>
        <taxon>Archangiaceae</taxon>
        <taxon>Stigmatella</taxon>
    </lineage>
</organism>